<dbReference type="PANTHER" id="PTHR45728">
    <property type="entry name" value="ACETYL-COA CARBOXYLASE, ISOFORM A"/>
    <property type="match status" value="1"/>
</dbReference>
<evidence type="ECO:0000259" key="1">
    <source>
        <dbReference type="PROSITE" id="PS50980"/>
    </source>
</evidence>
<dbReference type="HOGENOM" id="CLU_1409628_0_0_1"/>
<proteinExistence type="predicted"/>
<dbReference type="PANTHER" id="PTHR45728:SF3">
    <property type="entry name" value="ACETYL-COA CARBOXYLASE"/>
    <property type="match status" value="1"/>
</dbReference>
<dbReference type="InterPro" id="IPR029045">
    <property type="entry name" value="ClpP/crotonase-like_dom_sf"/>
</dbReference>
<dbReference type="GO" id="GO:0005739">
    <property type="term" value="C:mitochondrion"/>
    <property type="evidence" value="ECO:0007669"/>
    <property type="project" value="TreeGrafter"/>
</dbReference>
<dbReference type="InterPro" id="IPR049076">
    <property type="entry name" value="ACCA"/>
</dbReference>
<dbReference type="SUPFAM" id="SSF52096">
    <property type="entry name" value="ClpP/crotonase"/>
    <property type="match status" value="1"/>
</dbReference>
<dbReference type="Gene3D" id="3.90.226.10">
    <property type="entry name" value="2-enoyl-CoA Hydratase, Chain A, domain 1"/>
    <property type="match status" value="1"/>
</dbReference>
<keyword evidence="3" id="KW-1185">Reference proteome</keyword>
<dbReference type="GO" id="GO:0006633">
    <property type="term" value="P:fatty acid biosynthetic process"/>
    <property type="evidence" value="ECO:0007669"/>
    <property type="project" value="TreeGrafter"/>
</dbReference>
<organism evidence="2 3">
    <name type="scientific">Sphaerobolus stellatus (strain SS14)</name>
    <dbReference type="NCBI Taxonomy" id="990650"/>
    <lineage>
        <taxon>Eukaryota</taxon>
        <taxon>Fungi</taxon>
        <taxon>Dikarya</taxon>
        <taxon>Basidiomycota</taxon>
        <taxon>Agaricomycotina</taxon>
        <taxon>Agaricomycetes</taxon>
        <taxon>Phallomycetidae</taxon>
        <taxon>Geastrales</taxon>
        <taxon>Sphaerobolaceae</taxon>
        <taxon>Sphaerobolus</taxon>
    </lineage>
</organism>
<name>A0A0C9T5E3_SPHS4</name>
<feature type="domain" description="CoA carboxyltransferase N-terminal" evidence="1">
    <location>
        <begin position="75"/>
        <end position="193"/>
    </location>
</feature>
<evidence type="ECO:0000313" key="3">
    <source>
        <dbReference type="Proteomes" id="UP000054279"/>
    </source>
</evidence>
<dbReference type="InterPro" id="IPR011762">
    <property type="entry name" value="COA_CT_N"/>
</dbReference>
<dbReference type="OrthoDB" id="3042633at2759"/>
<dbReference type="EMBL" id="KN837535">
    <property type="protein sequence ID" value="KIJ24093.1"/>
    <property type="molecule type" value="Genomic_DNA"/>
</dbReference>
<dbReference type="GO" id="GO:0003989">
    <property type="term" value="F:acetyl-CoA carboxylase activity"/>
    <property type="evidence" value="ECO:0007669"/>
    <property type="project" value="InterPro"/>
</dbReference>
<dbReference type="PROSITE" id="PS50980">
    <property type="entry name" value="COA_CT_NTER"/>
    <property type="match status" value="1"/>
</dbReference>
<evidence type="ECO:0000313" key="2">
    <source>
        <dbReference type="EMBL" id="KIJ24093.1"/>
    </source>
</evidence>
<reference evidence="2 3" key="1">
    <citation type="submission" date="2014-06" db="EMBL/GenBank/DDBJ databases">
        <title>Evolutionary Origins and Diversification of the Mycorrhizal Mutualists.</title>
        <authorList>
            <consortium name="DOE Joint Genome Institute"/>
            <consortium name="Mycorrhizal Genomics Consortium"/>
            <person name="Kohler A."/>
            <person name="Kuo A."/>
            <person name="Nagy L.G."/>
            <person name="Floudas D."/>
            <person name="Copeland A."/>
            <person name="Barry K.W."/>
            <person name="Cichocki N."/>
            <person name="Veneault-Fourrey C."/>
            <person name="LaButti K."/>
            <person name="Lindquist E.A."/>
            <person name="Lipzen A."/>
            <person name="Lundell T."/>
            <person name="Morin E."/>
            <person name="Murat C."/>
            <person name="Riley R."/>
            <person name="Ohm R."/>
            <person name="Sun H."/>
            <person name="Tunlid A."/>
            <person name="Henrissat B."/>
            <person name="Grigoriev I.V."/>
            <person name="Hibbett D.S."/>
            <person name="Martin F."/>
        </authorList>
    </citation>
    <scope>NUCLEOTIDE SEQUENCE [LARGE SCALE GENOMIC DNA]</scope>
    <source>
        <strain evidence="2 3">SS14</strain>
    </source>
</reference>
<accession>A0A0C9T5E3</accession>
<gene>
    <name evidence="2" type="ORF">M422DRAFT_275215</name>
</gene>
<protein>
    <recommendedName>
        <fullName evidence="1">CoA carboxyltransferase N-terminal domain-containing protein</fullName>
    </recommendedName>
</protein>
<sequence length="193" mass="21491">MAGGSYCHLCVPRIPLHTHLLPSRGTKYALWGFNPHSVILVCFAHHPQPGTPCSQSHTARLACTAHLHLQPVHHPFATKGSLRPRRYQAYLIGTTYVYDFPDLFGKALHNLWAKARAANSSLVQPKVFLVSKELVLDENDELQEVDRSSGNNTCGMVAWVFTLYTSEAPRGRRVVAIVNDITYKIGSFGPQED</sequence>
<dbReference type="AlphaFoldDB" id="A0A0C9T5E3"/>
<dbReference type="Proteomes" id="UP000054279">
    <property type="component" value="Unassembled WGS sequence"/>
</dbReference>